<evidence type="ECO:0000313" key="3">
    <source>
        <dbReference type="Proteomes" id="UP000281647"/>
    </source>
</evidence>
<gene>
    <name evidence="2" type="ORF">EET67_18740</name>
</gene>
<sequence>MGSVCQMELGLKGRRALVTAASRGLGRASALALAAEGARVAVAGRNKAAMQDLLAELKQAGAADAIAVQMDLTDRATLKPAVDEVVAKFGGLDIFVGNTGGPEAGPFLSVSREGWERALNESLLPLVDLSHAVLPHMQAGKWGRIIFVTTVGVKVVQPNMVLSDSVRLAVVGLAKSLSIEFAHEGIMVNCLCPGPFATDRMEYLVKSSMEIEGLDRAAAEKLWLEEVPAGKFGNPDDFGAMVAMLASERAGFITGTAIALDGGKSRAY</sequence>
<dbReference type="Proteomes" id="UP000281647">
    <property type="component" value="Unassembled WGS sequence"/>
</dbReference>
<dbReference type="InterPro" id="IPR036291">
    <property type="entry name" value="NAD(P)-bd_dom_sf"/>
</dbReference>
<name>A0A432V1Y1_9HYPH</name>
<keyword evidence="3" id="KW-1185">Reference proteome</keyword>
<dbReference type="InterPro" id="IPR050259">
    <property type="entry name" value="SDR"/>
</dbReference>
<proteinExistence type="inferred from homology"/>
<dbReference type="Gene3D" id="3.40.50.720">
    <property type="entry name" value="NAD(P)-binding Rossmann-like Domain"/>
    <property type="match status" value="1"/>
</dbReference>
<dbReference type="EMBL" id="RKST01000021">
    <property type="protein sequence ID" value="RUM96204.1"/>
    <property type="molecule type" value="Genomic_DNA"/>
</dbReference>
<dbReference type="PANTHER" id="PTHR42879">
    <property type="entry name" value="3-OXOACYL-(ACYL-CARRIER-PROTEIN) REDUCTASE"/>
    <property type="match status" value="1"/>
</dbReference>
<organism evidence="2 3">
    <name type="scientific">Borborobacter arsenicus</name>
    <dbReference type="NCBI Taxonomy" id="1851146"/>
    <lineage>
        <taxon>Bacteria</taxon>
        <taxon>Pseudomonadati</taxon>
        <taxon>Pseudomonadota</taxon>
        <taxon>Alphaproteobacteria</taxon>
        <taxon>Hyphomicrobiales</taxon>
        <taxon>Phyllobacteriaceae</taxon>
        <taxon>Borborobacter</taxon>
    </lineage>
</organism>
<reference evidence="2 3" key="1">
    <citation type="submission" date="2018-11" db="EMBL/GenBank/DDBJ databases">
        <title>Pseudaminobacter arsenicus sp. nov., an arsenic-resistant bacterium isolated from arsenic-rich aquifers.</title>
        <authorList>
            <person name="Mu Y."/>
        </authorList>
    </citation>
    <scope>NUCLEOTIDE SEQUENCE [LARGE SCALE GENOMIC DNA]</scope>
    <source>
        <strain evidence="2 3">CB3</strain>
    </source>
</reference>
<comment type="similarity">
    <text evidence="1">Belongs to the short-chain dehydrogenases/reductases (SDR) family.</text>
</comment>
<dbReference type="AlphaFoldDB" id="A0A432V1Y1"/>
<dbReference type="PRINTS" id="PR00081">
    <property type="entry name" value="GDHRDH"/>
</dbReference>
<dbReference type="Pfam" id="PF13561">
    <property type="entry name" value="adh_short_C2"/>
    <property type="match status" value="1"/>
</dbReference>
<comment type="caution">
    <text evidence="2">The sequence shown here is derived from an EMBL/GenBank/DDBJ whole genome shotgun (WGS) entry which is preliminary data.</text>
</comment>
<dbReference type="SUPFAM" id="SSF51735">
    <property type="entry name" value="NAD(P)-binding Rossmann-fold domains"/>
    <property type="match status" value="1"/>
</dbReference>
<dbReference type="FunFam" id="3.40.50.720:FF:000084">
    <property type="entry name" value="Short-chain dehydrogenase reductase"/>
    <property type="match status" value="1"/>
</dbReference>
<accession>A0A432V1Y1</accession>
<evidence type="ECO:0000313" key="2">
    <source>
        <dbReference type="EMBL" id="RUM96204.1"/>
    </source>
</evidence>
<evidence type="ECO:0000256" key="1">
    <source>
        <dbReference type="ARBA" id="ARBA00006484"/>
    </source>
</evidence>
<dbReference type="OrthoDB" id="9793325at2"/>
<protein>
    <submittedName>
        <fullName evidence="2">SDR family oxidoreductase</fullName>
    </submittedName>
</protein>
<dbReference type="PANTHER" id="PTHR42879:SF6">
    <property type="entry name" value="NADPH-DEPENDENT REDUCTASE BACG"/>
    <property type="match status" value="1"/>
</dbReference>
<dbReference type="InterPro" id="IPR002347">
    <property type="entry name" value="SDR_fam"/>
</dbReference>